<evidence type="ECO:0000313" key="2">
    <source>
        <dbReference type="EMBL" id="SMO82824.1"/>
    </source>
</evidence>
<dbReference type="NCBIfam" id="TIGR04519">
    <property type="entry name" value="MoCo_extend_TAT"/>
    <property type="match status" value="1"/>
</dbReference>
<proteinExistence type="predicted"/>
<dbReference type="OrthoDB" id="9779457at2"/>
<keyword evidence="3" id="KW-1185">Reference proteome</keyword>
<evidence type="ECO:0000259" key="1">
    <source>
        <dbReference type="PROSITE" id="PS51379"/>
    </source>
</evidence>
<dbReference type="Gene3D" id="3.40.50.740">
    <property type="match status" value="1"/>
</dbReference>
<dbReference type="Proteomes" id="UP000320300">
    <property type="component" value="Unassembled WGS sequence"/>
</dbReference>
<dbReference type="InterPro" id="IPR017896">
    <property type="entry name" value="4Fe4S_Fe-S-bd"/>
</dbReference>
<protein>
    <submittedName>
        <fullName evidence="2">Quinol:cytochrome c oxidoreductase iron-sulfur protein</fullName>
    </submittedName>
</protein>
<dbReference type="InterPro" id="IPR009010">
    <property type="entry name" value="Asp_de-COase-like_dom_sf"/>
</dbReference>
<dbReference type="PROSITE" id="PS51379">
    <property type="entry name" value="4FE4S_FER_2"/>
    <property type="match status" value="2"/>
</dbReference>
<dbReference type="CDD" id="cd02784">
    <property type="entry name" value="MopB_CT_PHLH"/>
    <property type="match status" value="1"/>
</dbReference>
<dbReference type="SUPFAM" id="SSF50692">
    <property type="entry name" value="ADC-like"/>
    <property type="match status" value="1"/>
</dbReference>
<dbReference type="SUPFAM" id="SSF53706">
    <property type="entry name" value="Formate dehydrogenase/DMSO reductase, domains 1-3"/>
    <property type="match status" value="1"/>
</dbReference>
<evidence type="ECO:0000313" key="3">
    <source>
        <dbReference type="Proteomes" id="UP000320300"/>
    </source>
</evidence>
<gene>
    <name evidence="2" type="ORF">SAMN06265348_10857</name>
</gene>
<dbReference type="EMBL" id="FXTN01000008">
    <property type="protein sequence ID" value="SMO82824.1"/>
    <property type="molecule type" value="Genomic_DNA"/>
</dbReference>
<feature type="domain" description="4Fe-4S ferredoxin-type" evidence="1">
    <location>
        <begin position="855"/>
        <end position="884"/>
    </location>
</feature>
<dbReference type="AlphaFoldDB" id="A0A521EFY6"/>
<dbReference type="SUPFAM" id="SSF54862">
    <property type="entry name" value="4Fe-4S ferredoxins"/>
    <property type="match status" value="1"/>
</dbReference>
<sequence length="1009" mass="110838">MESNKKYWKGLEEFNKTSDFVESNKNEFAEPLPIEDVLNEAGLSTVTPRRDFLKALGFGLGAVSLAACQPAPIHKSVPYLIKPEEVIPGVPNYYVSSFKGQSILVKTREGRPIKIEPNPNAGEFNNGTDAIAQASVLDLYDVSKLKTPVLKNDETTWSKVDAFVSSELAKAKASGKKIRIVSSSVYSPSTLAVVADFIAAYPTTKHVQYDAVSYTGIIKANENSFGKAVIPKYNFNRADLIVSFGADFLGTWISGEEFTSQYMTNRNHKSLAKGKMSRHFQFEAGMSMTGTNADTRVPIKLSEQGAALITLYNAITGANLAGGALPNNVIAEKALKLAGKELLQQKGKALVVCGSNDVSTQILVNAINSAIGSYGTTIDLDNPIKRYAGNDAEFAELQNEMNRGEVAAVLFLDANPAYDVANAKAFTDGLSKVPLKISFSDRKDETSTLCDVIATGQNYLESWGDASAYEGSYSIVQPTINPIFDSRQAEQSLLIWSNAPVKEYFQYVRNNWEKNILPSIGKTWNELLQTGVFSAPAKPAGTYTFSLSLAAVAPSVLSAGKALAKDVELQVYESAAMRDGKHANNAFLQELPDPVSKVTWDNYVALAPKFAEEKGIAEFDLVEVKGSNGYSIILPVLIQPGQARGTASIALGYGRTKVGKAGDNVGKNAFPFLSFSNGTLQYATTVTISKTGGTYELAQTQTHHSFEGRDIIREASFTAFKKNPAAGTGKKEEGHKSYDLWDKYEKPGNDWVMAIDLNACTGCGSCIVACNVENNIPVVGRDEVRRRREMHWLRIDRYYSYEEGDKSISEEKEIAHMENLDNVTVVHQPMLCQHCDHAPCETVCPVLATTHSSDGLNMMAYNRCVGTRYCANNCPYKVRRFNWFNYWNDSRFDNYLNNEFTQLVLNPDVTARSRGVMEKCSMCIQRIQAGKLQAKIEKRPLKDGDIKMACQQACSANAIIFGDANDPESEVSKALRSERIYYVLEEVNTKPGIGYMTKIRNTDSLTTIA</sequence>
<dbReference type="Pfam" id="PF13247">
    <property type="entry name" value="Fer4_11"/>
    <property type="match status" value="1"/>
</dbReference>
<reference evidence="2 3" key="1">
    <citation type="submission" date="2017-05" db="EMBL/GenBank/DDBJ databases">
        <authorList>
            <person name="Varghese N."/>
            <person name="Submissions S."/>
        </authorList>
    </citation>
    <scope>NUCLEOTIDE SEQUENCE [LARGE SCALE GENOMIC DNA]</scope>
    <source>
        <strain evidence="2 3">DSM 19036</strain>
    </source>
</reference>
<accession>A0A521EFY6</accession>
<dbReference type="RefSeq" id="WP_142529216.1">
    <property type="nucleotide sequence ID" value="NZ_CBCSJO010000008.1"/>
</dbReference>
<organism evidence="2 3">
    <name type="scientific">Pedobacter westerhofensis</name>
    <dbReference type="NCBI Taxonomy" id="425512"/>
    <lineage>
        <taxon>Bacteria</taxon>
        <taxon>Pseudomonadati</taxon>
        <taxon>Bacteroidota</taxon>
        <taxon>Sphingobacteriia</taxon>
        <taxon>Sphingobacteriales</taxon>
        <taxon>Sphingobacteriaceae</taxon>
        <taxon>Pedobacter</taxon>
    </lineage>
</organism>
<dbReference type="PANTHER" id="PTHR42783">
    <property type="entry name" value="GLUTAMATE SYNTHASE [NADPH] SMALL CHAIN"/>
    <property type="match status" value="1"/>
</dbReference>
<feature type="domain" description="4Fe-4S ferredoxin-type" evidence="1">
    <location>
        <begin position="751"/>
        <end position="781"/>
    </location>
</feature>
<name>A0A521EFY6_9SPHI</name>
<dbReference type="CDD" id="cd10551">
    <property type="entry name" value="PsrB"/>
    <property type="match status" value="1"/>
</dbReference>
<dbReference type="Gene3D" id="3.30.2070.10">
    <property type="entry name" value="Formate dehydrogenase/DMSO reductase"/>
    <property type="match status" value="1"/>
</dbReference>
<dbReference type="Gene3D" id="3.30.70.20">
    <property type="match status" value="2"/>
</dbReference>
<dbReference type="InterPro" id="IPR030948">
    <property type="entry name" value="TAT_var_transloc_signal_dom"/>
</dbReference>
<dbReference type="Gene3D" id="2.40.40.20">
    <property type="match status" value="1"/>
</dbReference>
<dbReference type="PANTHER" id="PTHR42783:SF3">
    <property type="entry name" value="GLUTAMATE SYNTHASE [NADPH] SMALL CHAIN-RELATED"/>
    <property type="match status" value="1"/>
</dbReference>